<evidence type="ECO:0000256" key="5">
    <source>
        <dbReference type="ARBA" id="ARBA00022840"/>
    </source>
</evidence>
<keyword evidence="3" id="KW-1003">Cell membrane</keyword>
<evidence type="ECO:0000256" key="3">
    <source>
        <dbReference type="ARBA" id="ARBA00022475"/>
    </source>
</evidence>
<keyword evidence="2" id="KW-0813">Transport</keyword>
<reference evidence="7 8" key="1">
    <citation type="submission" date="2018-05" db="EMBL/GenBank/DDBJ databases">
        <title>Genome sequencing, assembly and analysis of the novel insecticidal bacterium, Chromobacterium phragmitis.</title>
        <authorList>
            <person name="Sparks M.E."/>
            <person name="Blackburn M.B."/>
            <person name="Gundersen-Rindal D.E."/>
        </authorList>
    </citation>
    <scope>NUCLEOTIDE SEQUENCE [LARGE SCALE GENOMIC DNA]</scope>
    <source>
        <strain evidence="7">IIBBL 274-1</strain>
    </source>
</reference>
<gene>
    <name evidence="7" type="ORF">DK843_22355</name>
</gene>
<sequence>MMQPALAFEKVTAGYLPGRPVVERFDLQLMPGEFLALVGPSGCGKSTLLNLAAGLQTPDSGQVTVNGRPLAGLNRDAGYMQQVDTLLPWKSVLDNVALGLALRGVKKEEAQRRARHWLQTVGLAADADRHPAQLSGGMKKRAALAQMLITEPPILLLDEPFSALDAQLRQEMGAELVRLMQNRSRSVLLITHDLQEAIALADRVAVLSAGPSCRVVENLAIRLPHPRNVENMLQEPQFMDYHAALWQVLKQQARPVSACL</sequence>
<dbReference type="PROSITE" id="PS00211">
    <property type="entry name" value="ABC_TRANSPORTER_1"/>
    <property type="match status" value="1"/>
</dbReference>
<dbReference type="InterPro" id="IPR027417">
    <property type="entry name" value="P-loop_NTPase"/>
</dbReference>
<dbReference type="InterPro" id="IPR003593">
    <property type="entry name" value="AAA+_ATPase"/>
</dbReference>
<dbReference type="InterPro" id="IPR050166">
    <property type="entry name" value="ABC_transporter_ATP-bind"/>
</dbReference>
<dbReference type="SUPFAM" id="SSF52540">
    <property type="entry name" value="P-loop containing nucleoside triphosphate hydrolases"/>
    <property type="match status" value="1"/>
</dbReference>
<proteinExistence type="inferred from homology"/>
<evidence type="ECO:0000313" key="8">
    <source>
        <dbReference type="Proteomes" id="UP000252038"/>
    </source>
</evidence>
<dbReference type="PROSITE" id="PS50893">
    <property type="entry name" value="ABC_TRANSPORTER_2"/>
    <property type="match status" value="1"/>
</dbReference>
<dbReference type="KEGG" id="chrb:DK843_22355"/>
<dbReference type="Gene3D" id="3.40.50.300">
    <property type="entry name" value="P-loop containing nucleotide triphosphate hydrolases"/>
    <property type="match status" value="1"/>
</dbReference>
<keyword evidence="5 7" id="KW-0067">ATP-binding</keyword>
<evidence type="ECO:0000259" key="6">
    <source>
        <dbReference type="PROSITE" id="PS50893"/>
    </source>
</evidence>
<dbReference type="InterPro" id="IPR003439">
    <property type="entry name" value="ABC_transporter-like_ATP-bd"/>
</dbReference>
<dbReference type="OrthoDB" id="9783039at2"/>
<dbReference type="GO" id="GO:0005524">
    <property type="term" value="F:ATP binding"/>
    <property type="evidence" value="ECO:0007669"/>
    <property type="project" value="UniProtKB-KW"/>
</dbReference>
<dbReference type="AlphaFoldDB" id="A0A344UNE9"/>
<dbReference type="InterPro" id="IPR017871">
    <property type="entry name" value="ABC_transporter-like_CS"/>
</dbReference>
<dbReference type="PANTHER" id="PTHR42788:SF13">
    <property type="entry name" value="ALIPHATIC SULFONATES IMPORT ATP-BINDING PROTEIN SSUB"/>
    <property type="match status" value="1"/>
</dbReference>
<dbReference type="Pfam" id="PF00005">
    <property type="entry name" value="ABC_tran"/>
    <property type="match status" value="1"/>
</dbReference>
<dbReference type="KEGG" id="chri:DK842_16825"/>
<dbReference type="CDD" id="cd03293">
    <property type="entry name" value="ABC_NrtD_SsuB_transporters"/>
    <property type="match status" value="1"/>
</dbReference>
<comment type="similarity">
    <text evidence="1">Belongs to the ABC transporter superfamily.</text>
</comment>
<organism evidence="7 8">
    <name type="scientific">Chromobacterium phragmitis</name>
    <dbReference type="NCBI Taxonomy" id="2202141"/>
    <lineage>
        <taxon>Bacteria</taxon>
        <taxon>Pseudomonadati</taxon>
        <taxon>Pseudomonadota</taxon>
        <taxon>Betaproteobacteria</taxon>
        <taxon>Neisseriales</taxon>
        <taxon>Chromobacteriaceae</taxon>
        <taxon>Chromobacterium</taxon>
    </lineage>
</organism>
<dbReference type="Proteomes" id="UP000252038">
    <property type="component" value="Chromosome"/>
</dbReference>
<dbReference type="GO" id="GO:0016887">
    <property type="term" value="F:ATP hydrolysis activity"/>
    <property type="evidence" value="ECO:0007669"/>
    <property type="project" value="InterPro"/>
</dbReference>
<protein>
    <submittedName>
        <fullName evidence="7">ABC transporter ATP-binding protein</fullName>
    </submittedName>
</protein>
<feature type="domain" description="ABC transporter" evidence="6">
    <location>
        <begin position="6"/>
        <end position="234"/>
    </location>
</feature>
<evidence type="ECO:0000256" key="2">
    <source>
        <dbReference type="ARBA" id="ARBA00022448"/>
    </source>
</evidence>
<dbReference type="PANTHER" id="PTHR42788">
    <property type="entry name" value="TAURINE IMPORT ATP-BINDING PROTEIN-RELATED"/>
    <property type="match status" value="1"/>
</dbReference>
<accession>A0A344UNE9</accession>
<keyword evidence="3" id="KW-0472">Membrane</keyword>
<dbReference type="SMART" id="SM00382">
    <property type="entry name" value="AAA"/>
    <property type="match status" value="1"/>
</dbReference>
<name>A0A344UNE9_9NEIS</name>
<dbReference type="EMBL" id="CP029554">
    <property type="protein sequence ID" value="AXE36797.1"/>
    <property type="molecule type" value="Genomic_DNA"/>
</dbReference>
<evidence type="ECO:0000256" key="1">
    <source>
        <dbReference type="ARBA" id="ARBA00005417"/>
    </source>
</evidence>
<keyword evidence="4" id="KW-0547">Nucleotide-binding</keyword>
<evidence type="ECO:0000256" key="4">
    <source>
        <dbReference type="ARBA" id="ARBA00022741"/>
    </source>
</evidence>
<evidence type="ECO:0000313" key="7">
    <source>
        <dbReference type="EMBL" id="AXE36797.1"/>
    </source>
</evidence>